<dbReference type="Gene3D" id="3.90.1340.10">
    <property type="entry name" value="Phage tail collar domain"/>
    <property type="match status" value="1"/>
</dbReference>
<evidence type="ECO:0000313" key="3">
    <source>
        <dbReference type="EMBL" id="QKS24800.1"/>
    </source>
</evidence>
<proteinExistence type="predicted"/>
<dbReference type="RefSeq" id="WP_174788302.1">
    <property type="nucleotide sequence ID" value="NZ_CP054580.1"/>
</dbReference>
<dbReference type="EMBL" id="CP054580">
    <property type="protein sequence ID" value="QKS24800.1"/>
    <property type="molecule type" value="Genomic_DNA"/>
</dbReference>
<dbReference type="AlphaFoldDB" id="A0AAP9T111"/>
<sequence>MANSVTFPEELGGNGQTYTDDADPDTGLDGLGYTVRFIPCLQQAVAMSAFAKARAVDVDAFVAQCQQLSGQAADSATAAGGSASAAATSESNAADSATAAGSSASAAATSESNAADSATAAGSSASAAATSESNAADSATAAGSSASAAATSESNAADSATSAGSSASAAATSESNAADSATAAGSSASAAATSESNAADSATAASSSASAAATSESNAADSATAAGSSASAAATSESNAADSATAASSSASAAATSESNAADSATAAGSSASAAATSESNAADSAAAADQSASAAETAKSDAENLYGDLAAVEAARDSAADSATVAGNSAAAAQDAANQLSGVAIGEVRMFTTLLLPSNWLICNGSELVTGAADTLRTQLIDAGYPFGQSGTDPLLPDLRGRSPVGLSAAGPLTDISLGAQRGAESVTLTTDNLPAHSHDYSVTVATDGAGESTPGAGDYLASGRVNLNDPVRNYFRGTPTETVELANDQTADAGNGQSFTNLPPQLGLVFAIYAGVN</sequence>
<keyword evidence="4" id="KW-1185">Reference proteome</keyword>
<organism evidence="3 4">
    <name type="scientific">Vreelandella titanicae</name>
    <dbReference type="NCBI Taxonomy" id="664683"/>
    <lineage>
        <taxon>Bacteria</taxon>
        <taxon>Pseudomonadati</taxon>
        <taxon>Pseudomonadota</taxon>
        <taxon>Gammaproteobacteria</taxon>
        <taxon>Oceanospirillales</taxon>
        <taxon>Halomonadaceae</taxon>
        <taxon>Vreelandella</taxon>
    </lineage>
</organism>
<accession>A0AAP9T111</accession>
<dbReference type="Pfam" id="PF07484">
    <property type="entry name" value="Collar"/>
    <property type="match status" value="1"/>
</dbReference>
<dbReference type="InterPro" id="IPR011083">
    <property type="entry name" value="Phage_tail_collar_dom"/>
</dbReference>
<feature type="region of interest" description="Disordered" evidence="1">
    <location>
        <begin position="1"/>
        <end position="24"/>
    </location>
</feature>
<evidence type="ECO:0000259" key="2">
    <source>
        <dbReference type="Pfam" id="PF07484"/>
    </source>
</evidence>
<feature type="domain" description="Phage tail collar" evidence="2">
    <location>
        <begin position="347"/>
        <end position="405"/>
    </location>
</feature>
<evidence type="ECO:0000313" key="4">
    <source>
        <dbReference type="Proteomes" id="UP000509761"/>
    </source>
</evidence>
<reference evidence="3 4" key="1">
    <citation type="submission" date="2019-12" db="EMBL/GenBank/DDBJ databases">
        <title>Genome sequencing and assembly of endphytes of Porphyra tenera.</title>
        <authorList>
            <person name="Park J.M."/>
            <person name="Shin R."/>
            <person name="Jo S.H."/>
        </authorList>
    </citation>
    <scope>NUCLEOTIDE SEQUENCE [LARGE SCALE GENOMIC DNA]</scope>
    <source>
        <strain evidence="3 4">GPM3</strain>
    </source>
</reference>
<evidence type="ECO:0000256" key="1">
    <source>
        <dbReference type="SAM" id="MobiDB-lite"/>
    </source>
</evidence>
<name>A0AAP9T111_9GAMM</name>
<dbReference type="Proteomes" id="UP000509761">
    <property type="component" value="Chromosome"/>
</dbReference>
<dbReference type="SUPFAM" id="SSF88874">
    <property type="entry name" value="Receptor-binding domain of short tail fibre protein gp12"/>
    <property type="match status" value="1"/>
</dbReference>
<protein>
    <recommendedName>
        <fullName evidence="2">Phage tail collar domain-containing protein</fullName>
    </recommendedName>
</protein>
<gene>
    <name evidence="3" type="ORF">FX987_02582</name>
</gene>
<dbReference type="InterPro" id="IPR037053">
    <property type="entry name" value="Phage_tail_collar_dom_sf"/>
</dbReference>